<dbReference type="InterPro" id="IPR007667">
    <property type="entry name" value="Hypoxia_induced_domain"/>
</dbReference>
<keyword evidence="3 4" id="KW-0472">Membrane</keyword>
<evidence type="ECO:0000256" key="2">
    <source>
        <dbReference type="ARBA" id="ARBA00022989"/>
    </source>
</evidence>
<reference evidence="6" key="2">
    <citation type="submission" date="2020-09" db="EMBL/GenBank/DDBJ databases">
        <authorList>
            <person name="Sun Q."/>
            <person name="Zhou Y."/>
        </authorList>
    </citation>
    <scope>NUCLEOTIDE SEQUENCE</scope>
    <source>
        <strain evidence="6">CGMCC 1.16012</strain>
    </source>
</reference>
<feature type="transmembrane region" description="Helical" evidence="4">
    <location>
        <begin position="51"/>
        <end position="68"/>
    </location>
</feature>
<evidence type="ECO:0000259" key="5">
    <source>
        <dbReference type="PROSITE" id="PS51503"/>
    </source>
</evidence>
<name>A0A917EJF4_9RHOB</name>
<dbReference type="PROSITE" id="PS51503">
    <property type="entry name" value="HIG1"/>
    <property type="match status" value="1"/>
</dbReference>
<keyword evidence="7" id="KW-1185">Reference proteome</keyword>
<feature type="domain" description="HIG1" evidence="5">
    <location>
        <begin position="1"/>
        <end position="71"/>
    </location>
</feature>
<dbReference type="RefSeq" id="WP_095595231.1">
    <property type="nucleotide sequence ID" value="NZ_BMKN01000002.1"/>
</dbReference>
<organism evidence="6 7">
    <name type="scientific">Actibacterium pelagium</name>
    <dbReference type="NCBI Taxonomy" id="2029103"/>
    <lineage>
        <taxon>Bacteria</taxon>
        <taxon>Pseudomonadati</taxon>
        <taxon>Pseudomonadota</taxon>
        <taxon>Alphaproteobacteria</taxon>
        <taxon>Rhodobacterales</taxon>
        <taxon>Roseobacteraceae</taxon>
        <taxon>Actibacterium</taxon>
    </lineage>
</organism>
<dbReference type="Pfam" id="PF04588">
    <property type="entry name" value="HIG_1_N"/>
    <property type="match status" value="1"/>
</dbReference>
<evidence type="ECO:0000313" key="7">
    <source>
        <dbReference type="Proteomes" id="UP000606730"/>
    </source>
</evidence>
<accession>A0A917EJF4</accession>
<keyword evidence="1 4" id="KW-0812">Transmembrane</keyword>
<feature type="transmembrane region" description="Helical" evidence="4">
    <location>
        <begin position="12"/>
        <end position="30"/>
    </location>
</feature>
<evidence type="ECO:0000313" key="6">
    <source>
        <dbReference type="EMBL" id="GGE48908.1"/>
    </source>
</evidence>
<sequence length="71" mass="7571">MANSPLNDPLFIIAAIASIGVLIILMIGLGGFAKGGDFNRKHANRIMRYRIIAQAIAVALIIIWVLVARGG</sequence>
<protein>
    <recommendedName>
        <fullName evidence="5">HIG1 domain-containing protein</fullName>
    </recommendedName>
</protein>
<evidence type="ECO:0000256" key="1">
    <source>
        <dbReference type="ARBA" id="ARBA00022692"/>
    </source>
</evidence>
<dbReference type="Proteomes" id="UP000606730">
    <property type="component" value="Unassembled WGS sequence"/>
</dbReference>
<keyword evidence="2 4" id="KW-1133">Transmembrane helix</keyword>
<dbReference type="AlphaFoldDB" id="A0A917EJF4"/>
<reference evidence="6" key="1">
    <citation type="journal article" date="2014" name="Int. J. Syst. Evol. Microbiol.">
        <title>Complete genome sequence of Corynebacterium casei LMG S-19264T (=DSM 44701T), isolated from a smear-ripened cheese.</title>
        <authorList>
            <consortium name="US DOE Joint Genome Institute (JGI-PGF)"/>
            <person name="Walter F."/>
            <person name="Albersmeier A."/>
            <person name="Kalinowski J."/>
            <person name="Ruckert C."/>
        </authorList>
    </citation>
    <scope>NUCLEOTIDE SEQUENCE</scope>
    <source>
        <strain evidence="6">CGMCC 1.16012</strain>
    </source>
</reference>
<proteinExistence type="predicted"/>
<dbReference type="NCBIfam" id="NF033233">
    <property type="entry name" value="twin_helix"/>
    <property type="match status" value="1"/>
</dbReference>
<dbReference type="EMBL" id="BMKN01000002">
    <property type="protein sequence ID" value="GGE48908.1"/>
    <property type="molecule type" value="Genomic_DNA"/>
</dbReference>
<evidence type="ECO:0000256" key="4">
    <source>
        <dbReference type="SAM" id="Phobius"/>
    </source>
</evidence>
<gene>
    <name evidence="6" type="ORF">GCM10011517_15930</name>
</gene>
<evidence type="ECO:0000256" key="3">
    <source>
        <dbReference type="ARBA" id="ARBA00023136"/>
    </source>
</evidence>
<comment type="caution">
    <text evidence="6">The sequence shown here is derived from an EMBL/GenBank/DDBJ whole genome shotgun (WGS) entry which is preliminary data.</text>
</comment>